<dbReference type="NCBIfam" id="TIGR00360">
    <property type="entry name" value="ComEC_N-term"/>
    <property type="match status" value="1"/>
</dbReference>
<feature type="transmembrane region" description="Helical" evidence="7">
    <location>
        <begin position="31"/>
        <end position="52"/>
    </location>
</feature>
<evidence type="ECO:0000256" key="7">
    <source>
        <dbReference type="SAM" id="Phobius"/>
    </source>
</evidence>
<keyword evidence="3 7" id="KW-0812">Transmembrane</keyword>
<dbReference type="RefSeq" id="WP_207274070.1">
    <property type="nucleotide sequence ID" value="NZ_JAFMPK010000020.1"/>
</dbReference>
<name>A0ABS3I6R4_9MICO</name>
<dbReference type="Proteomes" id="UP000664617">
    <property type="component" value="Unassembled WGS sequence"/>
</dbReference>
<dbReference type="InterPro" id="IPR004477">
    <property type="entry name" value="ComEC_N"/>
</dbReference>
<evidence type="ECO:0000256" key="1">
    <source>
        <dbReference type="ARBA" id="ARBA00004651"/>
    </source>
</evidence>
<feature type="transmembrane region" description="Helical" evidence="7">
    <location>
        <begin position="489"/>
        <end position="511"/>
    </location>
</feature>
<comment type="caution">
    <text evidence="9">The sequence shown here is derived from an EMBL/GenBank/DDBJ whole genome shotgun (WGS) entry which is preliminary data.</text>
</comment>
<protein>
    <submittedName>
        <fullName evidence="9">ComEC/Rec2 family competence protein</fullName>
    </submittedName>
</protein>
<evidence type="ECO:0000259" key="8">
    <source>
        <dbReference type="SMART" id="SM00849"/>
    </source>
</evidence>
<evidence type="ECO:0000256" key="2">
    <source>
        <dbReference type="ARBA" id="ARBA00022475"/>
    </source>
</evidence>
<dbReference type="Pfam" id="PF03772">
    <property type="entry name" value="Competence"/>
    <property type="match status" value="1"/>
</dbReference>
<dbReference type="InterPro" id="IPR036866">
    <property type="entry name" value="RibonucZ/Hydroxyglut_hydro"/>
</dbReference>
<proteinExistence type="predicted"/>
<feature type="transmembrane region" description="Helical" evidence="7">
    <location>
        <begin position="327"/>
        <end position="345"/>
    </location>
</feature>
<dbReference type="SMART" id="SM00849">
    <property type="entry name" value="Lactamase_B"/>
    <property type="match status" value="1"/>
</dbReference>
<reference evidence="9 10" key="1">
    <citation type="submission" date="2021-03" db="EMBL/GenBank/DDBJ databases">
        <authorList>
            <person name="Xin L."/>
        </authorList>
    </citation>
    <scope>NUCLEOTIDE SEQUENCE [LARGE SCALE GENOMIC DNA]</scope>
    <source>
        <strain evidence="9 10">XHU 5031</strain>
    </source>
</reference>
<feature type="transmembrane region" description="Helical" evidence="7">
    <location>
        <begin position="584"/>
        <end position="603"/>
    </location>
</feature>
<feature type="transmembrane region" description="Helical" evidence="7">
    <location>
        <begin position="459"/>
        <end position="482"/>
    </location>
</feature>
<keyword evidence="4 7" id="KW-1133">Transmembrane helix</keyword>
<dbReference type="Gene3D" id="3.60.15.10">
    <property type="entry name" value="Ribonuclease Z/Hydroxyacylglutathione hydrolase-like"/>
    <property type="match status" value="1"/>
</dbReference>
<feature type="transmembrane region" description="Helical" evidence="7">
    <location>
        <begin position="301"/>
        <end position="321"/>
    </location>
</feature>
<feature type="transmembrane region" description="Helical" evidence="7">
    <location>
        <begin position="391"/>
        <end position="414"/>
    </location>
</feature>
<dbReference type="Pfam" id="PF00753">
    <property type="entry name" value="Lactamase_B"/>
    <property type="match status" value="1"/>
</dbReference>
<feature type="transmembrane region" description="Helical" evidence="7">
    <location>
        <begin position="523"/>
        <end position="542"/>
    </location>
</feature>
<keyword evidence="10" id="KW-1185">Reference proteome</keyword>
<evidence type="ECO:0000256" key="4">
    <source>
        <dbReference type="ARBA" id="ARBA00022989"/>
    </source>
</evidence>
<keyword evidence="2" id="KW-1003">Cell membrane</keyword>
<evidence type="ECO:0000313" key="10">
    <source>
        <dbReference type="Proteomes" id="UP000664617"/>
    </source>
</evidence>
<evidence type="ECO:0000256" key="6">
    <source>
        <dbReference type="SAM" id="MobiDB-lite"/>
    </source>
</evidence>
<feature type="transmembrane region" description="Helical" evidence="7">
    <location>
        <begin position="426"/>
        <end position="447"/>
    </location>
</feature>
<evidence type="ECO:0000313" key="9">
    <source>
        <dbReference type="EMBL" id="MBO0608084.1"/>
    </source>
</evidence>
<evidence type="ECO:0000256" key="3">
    <source>
        <dbReference type="ARBA" id="ARBA00022692"/>
    </source>
</evidence>
<gene>
    <name evidence="9" type="ORF">J0911_03470</name>
</gene>
<dbReference type="PANTHER" id="PTHR30619">
    <property type="entry name" value="DNA INTERNALIZATION/COMPETENCE PROTEIN COMEC/REC2"/>
    <property type="match status" value="1"/>
</dbReference>
<dbReference type="InterPro" id="IPR052159">
    <property type="entry name" value="Competence_DNA_uptake"/>
</dbReference>
<comment type="subcellular location">
    <subcellularLocation>
        <location evidence="1">Cell membrane</location>
        <topology evidence="1">Multi-pass membrane protein</topology>
    </subcellularLocation>
</comment>
<dbReference type="EMBL" id="JAFMPK010000020">
    <property type="protein sequence ID" value="MBO0608084.1"/>
    <property type="molecule type" value="Genomic_DNA"/>
</dbReference>
<feature type="compositionally biased region" description="Gly residues" evidence="6">
    <location>
        <begin position="137"/>
        <end position="149"/>
    </location>
</feature>
<organism evidence="9 10">
    <name type="scientific">Myceligenerans salitolerans</name>
    <dbReference type="NCBI Taxonomy" id="1230528"/>
    <lineage>
        <taxon>Bacteria</taxon>
        <taxon>Bacillati</taxon>
        <taxon>Actinomycetota</taxon>
        <taxon>Actinomycetes</taxon>
        <taxon>Micrococcales</taxon>
        <taxon>Promicromonosporaceae</taxon>
        <taxon>Myceligenerans</taxon>
    </lineage>
</organism>
<keyword evidence="5 7" id="KW-0472">Membrane</keyword>
<feature type="domain" description="Metallo-beta-lactamase" evidence="8">
    <location>
        <begin position="625"/>
        <end position="811"/>
    </location>
</feature>
<evidence type="ECO:0000256" key="5">
    <source>
        <dbReference type="ARBA" id="ARBA00023136"/>
    </source>
</evidence>
<accession>A0ABS3I6R4</accession>
<dbReference type="PANTHER" id="PTHR30619:SF1">
    <property type="entry name" value="RECOMBINATION PROTEIN 2"/>
    <property type="match status" value="1"/>
</dbReference>
<dbReference type="InterPro" id="IPR001279">
    <property type="entry name" value="Metallo-B-lactamas"/>
</dbReference>
<dbReference type="SUPFAM" id="SSF56281">
    <property type="entry name" value="Metallo-hydrolase/oxidoreductase"/>
    <property type="match status" value="1"/>
</dbReference>
<reference evidence="10" key="2">
    <citation type="submission" date="2023-07" db="EMBL/GenBank/DDBJ databases">
        <title>Myceligenerans salitolerans sp. nov., a halotolerant actinomycete isolated from a salt lake in Xinjiang, China.</title>
        <authorList>
            <person name="Guan T."/>
        </authorList>
    </citation>
    <scope>NUCLEOTIDE SEQUENCE [LARGE SCALE GENOMIC DNA]</scope>
    <source>
        <strain evidence="10">XHU 5031</strain>
    </source>
</reference>
<feature type="region of interest" description="Disordered" evidence="6">
    <location>
        <begin position="120"/>
        <end position="154"/>
    </location>
</feature>
<sequence>MKSIDLRLVPAAMLAWIGAWTATGDTAAPALAVACGWLAALTGGGMIALAALRGTRRGGRATGGAGIARAGGSGVVHLALAAACSLGVVATATVTTSRAATIEGLASGGFTGELVGTVISQPEPVPWGGPAPAGTASGAGNGTAGGDGNAGQREAAGPVRFMLDVRQVTARRVTEATRARVMVTWTPPSTEADGTVGTGGTHGVAVAGPRFGATVVARGPLRSAEPGRAESARLAADVLTVQRSPPAALRLLERHRDALMAVTEDLAPQARGLVPGAAIGDTTRLPGPLAEAMENCGLTHITAVSGGHFAIVIALLTGIAGTLGAPRWARVVLLAVAGTAFVALVRPEPSVLRAAVMAGFALVGTVLGRPAQSVPALAGTVIGLLVADPWLARSFGFALSAAATAGLVLLVPPLVSRIAPWTGRPVAFAVAVPLAAQAACGPVLVLLEPEVSLVSVPANLLAAPALVPATVLGLGATVLAPWWPWAAQLVAWVASGATWWIAQVALHASAVPGRAVPWPGGPGGAVLLAVATAAGCALLLACRPRGWPDAWRRGARSRARQAYRAVAGSGPGARGRRPPGSGRHMPLLTGLVVVCVVLGAVVVPRVATRSSVPHDWVVAACDVGQGDGFVVRTGQASAVVVDVGPDGDAAGRCLDELGVTRVDLLVLSHFHADHVGGLTAVLAGRQVDSALVSPLPEPEANAARTLDELASAGVPVRSAVAGSRGTVGAATWEVLLAGLSGTAPGTPPGRGTGGAHTSGVGANDASVILLLRVSQLEIVLLGDLEDAGQTALFAETRRRGVADVDVVKVAHHGSRTQSPALAEQLSPAVALISAGEDNGYGHPTDAALDLYAGVGAAVLRTDECGTFVLTVRDGSLAVGGC</sequence>